<accession>X7YTK9</accession>
<reference evidence="1" key="1">
    <citation type="submission" date="2014-01" db="EMBL/GenBank/DDBJ databases">
        <authorList>
            <person name="Brown-Elliot B."/>
            <person name="Wallace R."/>
            <person name="Lenaerts A."/>
            <person name="Ordway D."/>
            <person name="DeGroote M.A."/>
            <person name="Parker T."/>
            <person name="Sizemore C."/>
            <person name="Tallon L.J."/>
            <person name="Sadzewicz L.K."/>
            <person name="Sengamalay N."/>
            <person name="Fraser C.M."/>
            <person name="Hine E."/>
            <person name="Shefchek K.A."/>
            <person name="Das S.P."/>
            <person name="Tettelin H."/>
        </authorList>
    </citation>
    <scope>NUCLEOTIDE SEQUENCE [LARGE SCALE GENOMIC DNA]</scope>
    <source>
        <strain evidence="1">4042</strain>
    </source>
</reference>
<protein>
    <submittedName>
        <fullName evidence="1">Uncharacterized protein</fullName>
    </submittedName>
</protein>
<dbReference type="PATRIC" id="fig|1299334.3.peg.9095"/>
<evidence type="ECO:0000313" key="1">
    <source>
        <dbReference type="EMBL" id="EUA10464.1"/>
    </source>
</evidence>
<gene>
    <name evidence="1" type="ORF">I553_2740</name>
</gene>
<sequence length="67" mass="7338">MAARPRPRRLGGCPFLVVDDVLLGAFRREGQLDDLAHHGAELAQQRPLLYGIPYRAQISRISGAISA</sequence>
<proteinExistence type="predicted"/>
<organism evidence="1">
    <name type="scientific">Mycobacterium xenopi 4042</name>
    <dbReference type="NCBI Taxonomy" id="1299334"/>
    <lineage>
        <taxon>Bacteria</taxon>
        <taxon>Bacillati</taxon>
        <taxon>Actinomycetota</taxon>
        <taxon>Actinomycetes</taxon>
        <taxon>Mycobacteriales</taxon>
        <taxon>Mycobacteriaceae</taxon>
        <taxon>Mycobacterium</taxon>
    </lineage>
</organism>
<dbReference type="EMBL" id="JAOB01000087">
    <property type="protein sequence ID" value="EUA10464.1"/>
    <property type="molecule type" value="Genomic_DNA"/>
</dbReference>
<name>X7YTK9_MYCXE</name>
<comment type="caution">
    <text evidence="1">The sequence shown here is derived from an EMBL/GenBank/DDBJ whole genome shotgun (WGS) entry which is preliminary data.</text>
</comment>
<dbReference type="AlphaFoldDB" id="X7YTK9"/>